<gene>
    <name evidence="3" type="ORF">METZ01_LOCUS355329</name>
</gene>
<name>A0A382RZ96_9ZZZZ</name>
<proteinExistence type="predicted"/>
<dbReference type="PANTHER" id="PTHR34580:SF1">
    <property type="entry name" value="PROTEIN PAFC"/>
    <property type="match status" value="1"/>
</dbReference>
<dbReference type="EMBL" id="UINC01124966">
    <property type="protein sequence ID" value="SVD02475.1"/>
    <property type="molecule type" value="Genomic_DNA"/>
</dbReference>
<sequence length="245" mass="27908">IALAEKHLKTLLPKNSYRKIETYFKQARQTLSAEDKSKLRRWTQKVRVFPRGQPLQIATIRKDIEKVIYEALLNDTKVRALYRKRYATESSEYIISPLGLVSRNAVHYLVCAVDHAPGSIRYLPLHRFTKATDLGQAIEIPEGFSLDEFLENNSLGFLRSVNPVKLEVIFSTHAAYHLSETPLNKTQSITATRDGRVRIKATVADTSELRFWILGFGSSVEVVRPASLRKEISNTSKEMNKIYTG</sequence>
<dbReference type="PANTHER" id="PTHR34580">
    <property type="match status" value="1"/>
</dbReference>
<dbReference type="Pfam" id="PF13280">
    <property type="entry name" value="WYL"/>
    <property type="match status" value="1"/>
</dbReference>
<accession>A0A382RZ96</accession>
<evidence type="ECO:0000259" key="1">
    <source>
        <dbReference type="Pfam" id="PF13280"/>
    </source>
</evidence>
<dbReference type="InterPro" id="IPR057727">
    <property type="entry name" value="WCX_dom"/>
</dbReference>
<dbReference type="AlphaFoldDB" id="A0A382RZ96"/>
<evidence type="ECO:0000259" key="2">
    <source>
        <dbReference type="Pfam" id="PF25583"/>
    </source>
</evidence>
<dbReference type="InterPro" id="IPR051534">
    <property type="entry name" value="CBASS_pafABC_assoc_protein"/>
</dbReference>
<dbReference type="InterPro" id="IPR026881">
    <property type="entry name" value="WYL_dom"/>
</dbReference>
<organism evidence="3">
    <name type="scientific">marine metagenome</name>
    <dbReference type="NCBI Taxonomy" id="408172"/>
    <lineage>
        <taxon>unclassified sequences</taxon>
        <taxon>metagenomes</taxon>
        <taxon>ecological metagenomes</taxon>
    </lineage>
</organism>
<reference evidence="3" key="1">
    <citation type="submission" date="2018-05" db="EMBL/GenBank/DDBJ databases">
        <authorList>
            <person name="Lanie J.A."/>
            <person name="Ng W.-L."/>
            <person name="Kazmierczak K.M."/>
            <person name="Andrzejewski T.M."/>
            <person name="Davidsen T.M."/>
            <person name="Wayne K.J."/>
            <person name="Tettelin H."/>
            <person name="Glass J.I."/>
            <person name="Rusch D."/>
            <person name="Podicherti R."/>
            <person name="Tsui H.-C.T."/>
            <person name="Winkler M.E."/>
        </authorList>
    </citation>
    <scope>NUCLEOTIDE SEQUENCE</scope>
</reference>
<evidence type="ECO:0000313" key="3">
    <source>
        <dbReference type="EMBL" id="SVD02475.1"/>
    </source>
</evidence>
<feature type="non-terminal residue" evidence="3">
    <location>
        <position position="1"/>
    </location>
</feature>
<feature type="domain" description="WYL" evidence="1">
    <location>
        <begin position="67"/>
        <end position="132"/>
    </location>
</feature>
<protein>
    <submittedName>
        <fullName evidence="3">Uncharacterized protein</fullName>
    </submittedName>
</protein>
<feature type="domain" description="WCX" evidence="2">
    <location>
        <begin position="163"/>
        <end position="239"/>
    </location>
</feature>
<dbReference type="Pfam" id="PF25583">
    <property type="entry name" value="WCX"/>
    <property type="match status" value="1"/>
</dbReference>